<dbReference type="Gene3D" id="1.10.10.2250">
    <property type="match status" value="1"/>
</dbReference>
<comment type="caution">
    <text evidence="1">The sequence shown here is derived from an EMBL/GenBank/DDBJ whole genome shotgun (WGS) entry which is preliminary data.</text>
</comment>
<dbReference type="Pfam" id="PF21980">
    <property type="entry name" value="MksE"/>
    <property type="match status" value="1"/>
</dbReference>
<dbReference type="InterPro" id="IPR053841">
    <property type="entry name" value="MksE"/>
</dbReference>
<dbReference type="InterPro" id="IPR042038">
    <property type="entry name" value="MukE_N"/>
</dbReference>
<proteinExistence type="predicted"/>
<keyword evidence="2" id="KW-1185">Reference proteome</keyword>
<gene>
    <name evidence="1" type="ORF">EPD60_07505</name>
</gene>
<dbReference type="RefSeq" id="WP_131448439.1">
    <property type="nucleotide sequence ID" value="NZ_SJZI01000011.1"/>
</dbReference>
<organism evidence="1 2">
    <name type="scientific">Flaviaesturariibacter flavus</name>
    <dbReference type="NCBI Taxonomy" id="2502780"/>
    <lineage>
        <taxon>Bacteria</taxon>
        <taxon>Pseudomonadati</taxon>
        <taxon>Bacteroidota</taxon>
        <taxon>Chitinophagia</taxon>
        <taxon>Chitinophagales</taxon>
        <taxon>Chitinophagaceae</taxon>
        <taxon>Flaviaestuariibacter</taxon>
    </lineage>
</organism>
<dbReference type="EMBL" id="SJZI01000011">
    <property type="protein sequence ID" value="TCJ16579.1"/>
    <property type="molecule type" value="Genomic_DNA"/>
</dbReference>
<evidence type="ECO:0000313" key="2">
    <source>
        <dbReference type="Proteomes" id="UP000295334"/>
    </source>
</evidence>
<name>A0A4R1BH79_9BACT</name>
<reference evidence="1 2" key="1">
    <citation type="submission" date="2019-03" db="EMBL/GenBank/DDBJ databases">
        <authorList>
            <person name="Kim M.K.M."/>
        </authorList>
    </citation>
    <scope>NUCLEOTIDE SEQUENCE [LARGE SCALE GENOMIC DNA]</scope>
    <source>
        <strain evidence="1 2">17J68-12</strain>
    </source>
</reference>
<sequence length="218" mass="25760">MRNQHFSEIEKFDFLFDLEARDLFGKLDYLLKDGVHIQNRDGQFNFFQFIQKHIGSLKHYYATFFQVKLDSGGSGNDIYYFLSFFESGRGKIDADHRYFLRSEFVVIGILLYKIVYIDKNFELSSVKKLQETIRHDYEELKLGIYRLLAKTKNGIISHKGDSRIDSLVLDCLEEFSKIGWVDLDDDYFDLLPAFQRLISIYGDQIANIDTWLHQFITE</sequence>
<dbReference type="OrthoDB" id="1362255at2"/>
<accession>A0A4R1BH79</accession>
<evidence type="ECO:0000313" key="1">
    <source>
        <dbReference type="EMBL" id="TCJ16579.1"/>
    </source>
</evidence>
<protein>
    <submittedName>
        <fullName evidence="1">Uncharacterized protein</fullName>
    </submittedName>
</protein>
<dbReference type="AlphaFoldDB" id="A0A4R1BH79"/>
<dbReference type="Proteomes" id="UP000295334">
    <property type="component" value="Unassembled WGS sequence"/>
</dbReference>